<dbReference type="eggNOG" id="COG0457">
    <property type="taxonomic scope" value="Bacteria"/>
</dbReference>
<sequence>MIRSALLAASLLAIAAPTASAQVSVIGGGIASDCYEAALYGRVSPQEGERICTKAIQAEMMKLENRAATYTNRGVLRMRAGDYDGALSDYGTAKKMKPELGAVWLNEGAAYIFLKDFDSALVSLNKAIELDSQELYAAYYNRAIARENTGDLVGAYSDFQKTLELNPEFERAKWQLTRFTVTN</sequence>
<dbReference type="InterPro" id="IPR019734">
    <property type="entry name" value="TPR_rpt"/>
</dbReference>
<gene>
    <name evidence="5" type="ORF">HAD_11585</name>
</gene>
<keyword evidence="1" id="KW-0677">Repeat</keyword>
<reference evidence="5 6" key="1">
    <citation type="journal article" date="2014" name="Antonie Van Leeuwenhoek">
        <title>Hyphomonas beringensis sp. nov. and Hyphomonas chukchiensis sp. nov., isolated from surface seawater of the Bering Sea and Chukchi Sea.</title>
        <authorList>
            <person name="Li C."/>
            <person name="Lai Q."/>
            <person name="Li G."/>
            <person name="Dong C."/>
            <person name="Wang J."/>
            <person name="Liao Y."/>
            <person name="Shao Z."/>
        </authorList>
    </citation>
    <scope>NUCLEOTIDE SEQUENCE [LARGE SCALE GENOMIC DNA]</scope>
    <source>
        <strain evidence="5 6">MHS-3</strain>
    </source>
</reference>
<protein>
    <submittedName>
        <fullName evidence="5">Uncharacterized protein</fullName>
    </submittedName>
</protein>
<dbReference type="SMART" id="SM00028">
    <property type="entry name" value="TPR"/>
    <property type="match status" value="3"/>
</dbReference>
<dbReference type="Pfam" id="PF13181">
    <property type="entry name" value="TPR_8"/>
    <property type="match status" value="1"/>
</dbReference>
<dbReference type="EMBL" id="ARYH01000001">
    <property type="protein sequence ID" value="KCZ86326.1"/>
    <property type="molecule type" value="Genomic_DNA"/>
</dbReference>
<name>A0A069E9R2_9PROT</name>
<evidence type="ECO:0000256" key="3">
    <source>
        <dbReference type="PROSITE-ProRule" id="PRU00339"/>
    </source>
</evidence>
<dbReference type="PANTHER" id="PTHR44858">
    <property type="entry name" value="TETRATRICOPEPTIDE REPEAT PROTEIN 6"/>
    <property type="match status" value="1"/>
</dbReference>
<evidence type="ECO:0000256" key="2">
    <source>
        <dbReference type="ARBA" id="ARBA00022803"/>
    </source>
</evidence>
<dbReference type="AlphaFoldDB" id="A0A069E9R2"/>
<dbReference type="PATRIC" id="fig|1280949.3.peg.2372"/>
<dbReference type="RefSeq" id="WP_035571185.1">
    <property type="nucleotide sequence ID" value="NZ_ARYH01000001.1"/>
</dbReference>
<accession>A0A069E9R2</accession>
<organism evidence="5 6">
    <name type="scientific">Hyphomonas adhaerens MHS-3</name>
    <dbReference type="NCBI Taxonomy" id="1280949"/>
    <lineage>
        <taxon>Bacteria</taxon>
        <taxon>Pseudomonadati</taxon>
        <taxon>Pseudomonadota</taxon>
        <taxon>Alphaproteobacteria</taxon>
        <taxon>Hyphomonadales</taxon>
        <taxon>Hyphomonadaceae</taxon>
        <taxon>Hyphomonas</taxon>
    </lineage>
</organism>
<feature type="repeat" description="TPR" evidence="3">
    <location>
        <begin position="136"/>
        <end position="169"/>
    </location>
</feature>
<dbReference type="Proteomes" id="UP000027446">
    <property type="component" value="Unassembled WGS sequence"/>
</dbReference>
<feature type="signal peptide" evidence="4">
    <location>
        <begin position="1"/>
        <end position="21"/>
    </location>
</feature>
<feature type="repeat" description="TPR" evidence="3">
    <location>
        <begin position="101"/>
        <end position="134"/>
    </location>
</feature>
<keyword evidence="2 3" id="KW-0802">TPR repeat</keyword>
<comment type="caution">
    <text evidence="5">The sequence shown here is derived from an EMBL/GenBank/DDBJ whole genome shotgun (WGS) entry which is preliminary data.</text>
</comment>
<evidence type="ECO:0000313" key="6">
    <source>
        <dbReference type="Proteomes" id="UP000027446"/>
    </source>
</evidence>
<dbReference type="GO" id="GO:0046813">
    <property type="term" value="P:receptor-mediated virion attachment to host cell"/>
    <property type="evidence" value="ECO:0007669"/>
    <property type="project" value="TreeGrafter"/>
</dbReference>
<proteinExistence type="predicted"/>
<evidence type="ECO:0000256" key="4">
    <source>
        <dbReference type="SAM" id="SignalP"/>
    </source>
</evidence>
<dbReference type="InterPro" id="IPR011990">
    <property type="entry name" value="TPR-like_helical_dom_sf"/>
</dbReference>
<dbReference type="InterPro" id="IPR050498">
    <property type="entry name" value="Ycf3"/>
</dbReference>
<evidence type="ECO:0000313" key="5">
    <source>
        <dbReference type="EMBL" id="KCZ86326.1"/>
    </source>
</evidence>
<dbReference type="PROSITE" id="PS50005">
    <property type="entry name" value="TPR"/>
    <property type="match status" value="3"/>
</dbReference>
<feature type="repeat" description="TPR" evidence="3">
    <location>
        <begin position="67"/>
        <end position="100"/>
    </location>
</feature>
<keyword evidence="6" id="KW-1185">Reference proteome</keyword>
<feature type="chain" id="PRO_5001660874" evidence="4">
    <location>
        <begin position="22"/>
        <end position="183"/>
    </location>
</feature>
<dbReference type="STRING" id="1280949.HAD_11585"/>
<dbReference type="OrthoDB" id="7594766at2"/>
<dbReference type="SUPFAM" id="SSF48452">
    <property type="entry name" value="TPR-like"/>
    <property type="match status" value="1"/>
</dbReference>
<keyword evidence="4" id="KW-0732">Signal</keyword>
<dbReference type="PANTHER" id="PTHR44858:SF1">
    <property type="entry name" value="UDP-N-ACETYLGLUCOSAMINE--PEPTIDE N-ACETYLGLUCOSAMINYLTRANSFERASE SPINDLY-RELATED"/>
    <property type="match status" value="1"/>
</dbReference>
<dbReference type="GO" id="GO:0009279">
    <property type="term" value="C:cell outer membrane"/>
    <property type="evidence" value="ECO:0007669"/>
    <property type="project" value="TreeGrafter"/>
</dbReference>
<evidence type="ECO:0000256" key="1">
    <source>
        <dbReference type="ARBA" id="ARBA00022737"/>
    </source>
</evidence>
<dbReference type="Gene3D" id="1.25.40.10">
    <property type="entry name" value="Tetratricopeptide repeat domain"/>
    <property type="match status" value="1"/>
</dbReference>